<organism evidence="2 3">
    <name type="scientific">Pseudocohnilembus persalinus</name>
    <name type="common">Ciliate</name>
    <dbReference type="NCBI Taxonomy" id="266149"/>
    <lineage>
        <taxon>Eukaryota</taxon>
        <taxon>Sar</taxon>
        <taxon>Alveolata</taxon>
        <taxon>Ciliophora</taxon>
        <taxon>Intramacronucleata</taxon>
        <taxon>Oligohymenophorea</taxon>
        <taxon>Scuticociliatia</taxon>
        <taxon>Philasterida</taxon>
        <taxon>Pseudocohnilembidae</taxon>
        <taxon>Pseudocohnilembus</taxon>
    </lineage>
</organism>
<dbReference type="SUPFAM" id="SSF51197">
    <property type="entry name" value="Clavaminate synthase-like"/>
    <property type="match status" value="1"/>
</dbReference>
<dbReference type="InterPro" id="IPR027450">
    <property type="entry name" value="AlkB-like"/>
</dbReference>
<comment type="caution">
    <text evidence="2">The sequence shown here is derived from an EMBL/GenBank/DDBJ whole genome shotgun (WGS) entry which is preliminary data.</text>
</comment>
<sequence length="210" mass="25258">MENINEKTQNKDYTAYILEKCNLQVEEHPQIKGLLSIKDFITKEEEKILIENIEKENWDDVLKRRTMQFGVFYNQAKKWIEQKKRPYPNYFNFLFKRLKTYNLIDYDENNANTLINEYYPGQTLYHHKDVFGEIILGLNMLADCDLQFINDQNKQVINVQQPRRSLYIMTGDSRYIWKHGIMEVKKRRISLTVRSTVPNPQKFPNLIIKN</sequence>
<evidence type="ECO:0000313" key="2">
    <source>
        <dbReference type="EMBL" id="KRX05900.1"/>
    </source>
</evidence>
<protein>
    <recommendedName>
        <fullName evidence="1">Fe2OG dioxygenase domain-containing protein</fullName>
    </recommendedName>
</protein>
<evidence type="ECO:0000259" key="1">
    <source>
        <dbReference type="PROSITE" id="PS51471"/>
    </source>
</evidence>
<dbReference type="Gene3D" id="2.60.120.590">
    <property type="entry name" value="Alpha-ketoglutarate-dependent dioxygenase AlkB-like"/>
    <property type="match status" value="1"/>
</dbReference>
<dbReference type="InParanoid" id="A0A0V0QU85"/>
<dbReference type="OMA" id="FINEYKP"/>
<proteinExistence type="predicted"/>
<accession>A0A0V0QU85</accession>
<dbReference type="Proteomes" id="UP000054937">
    <property type="component" value="Unassembled WGS sequence"/>
</dbReference>
<dbReference type="PROSITE" id="PS51471">
    <property type="entry name" value="FE2OG_OXY"/>
    <property type="match status" value="1"/>
</dbReference>
<dbReference type="GO" id="GO:0032451">
    <property type="term" value="F:demethylase activity"/>
    <property type="evidence" value="ECO:0007669"/>
    <property type="project" value="TreeGrafter"/>
</dbReference>
<dbReference type="PANTHER" id="PTHR12463:SF1">
    <property type="entry name" value="2-OXOGLUTARATE AND FE-DEPENDENT OXYGENASE FAMILY PROTEIN"/>
    <property type="match status" value="1"/>
</dbReference>
<name>A0A0V0QU85_PSEPJ</name>
<dbReference type="Pfam" id="PF13532">
    <property type="entry name" value="2OG-FeII_Oxy_2"/>
    <property type="match status" value="1"/>
</dbReference>
<reference evidence="2 3" key="1">
    <citation type="journal article" date="2015" name="Sci. Rep.">
        <title>Genome of the facultative scuticociliatosis pathogen Pseudocohnilembus persalinus provides insight into its virulence through horizontal gene transfer.</title>
        <authorList>
            <person name="Xiong J."/>
            <person name="Wang G."/>
            <person name="Cheng J."/>
            <person name="Tian M."/>
            <person name="Pan X."/>
            <person name="Warren A."/>
            <person name="Jiang C."/>
            <person name="Yuan D."/>
            <person name="Miao W."/>
        </authorList>
    </citation>
    <scope>NUCLEOTIDE SEQUENCE [LARGE SCALE GENOMIC DNA]</scope>
    <source>
        <strain evidence="2">36N120E</strain>
    </source>
</reference>
<dbReference type="InterPro" id="IPR037151">
    <property type="entry name" value="AlkB-like_sf"/>
</dbReference>
<feature type="domain" description="Fe2OG dioxygenase" evidence="1">
    <location>
        <begin position="109"/>
        <end position="197"/>
    </location>
</feature>
<dbReference type="AlphaFoldDB" id="A0A0V0QU85"/>
<dbReference type="PANTHER" id="PTHR12463">
    <property type="entry name" value="OXYGENASE-RELATED"/>
    <property type="match status" value="1"/>
</dbReference>
<dbReference type="GO" id="GO:0070988">
    <property type="term" value="P:demethylation"/>
    <property type="evidence" value="ECO:0007669"/>
    <property type="project" value="InterPro"/>
</dbReference>
<keyword evidence="3" id="KW-1185">Reference proteome</keyword>
<dbReference type="InterPro" id="IPR032857">
    <property type="entry name" value="ALKBH4"/>
</dbReference>
<dbReference type="GO" id="GO:0016491">
    <property type="term" value="F:oxidoreductase activity"/>
    <property type="evidence" value="ECO:0007669"/>
    <property type="project" value="TreeGrafter"/>
</dbReference>
<dbReference type="OrthoDB" id="442860at2759"/>
<gene>
    <name evidence="2" type="ORF">PPERSA_03837</name>
</gene>
<dbReference type="EMBL" id="LDAU01000103">
    <property type="protein sequence ID" value="KRX05900.1"/>
    <property type="molecule type" value="Genomic_DNA"/>
</dbReference>
<evidence type="ECO:0000313" key="3">
    <source>
        <dbReference type="Proteomes" id="UP000054937"/>
    </source>
</evidence>
<dbReference type="InterPro" id="IPR005123">
    <property type="entry name" value="Oxoglu/Fe-dep_dioxygenase_dom"/>
</dbReference>